<feature type="domain" description="NWD NACHT-NTPase N-terminal" evidence="2">
    <location>
        <begin position="214"/>
        <end position="308"/>
    </location>
</feature>
<dbReference type="Pfam" id="PF17100">
    <property type="entry name" value="NACHT_N"/>
    <property type="match status" value="1"/>
</dbReference>
<dbReference type="eggNOG" id="KOG4177">
    <property type="taxonomic scope" value="Eukaryota"/>
</dbReference>
<gene>
    <name evidence="3" type="ORF">MAC_08004</name>
</gene>
<dbReference type="EMBL" id="GL698560">
    <property type="protein sequence ID" value="EFY85985.1"/>
    <property type="molecule type" value="Genomic_DNA"/>
</dbReference>
<feature type="region of interest" description="Disordered" evidence="1">
    <location>
        <begin position="125"/>
        <end position="177"/>
    </location>
</feature>
<reference evidence="3 4" key="1">
    <citation type="journal article" date="2011" name="PLoS Genet.">
        <title>Genome sequencing and comparative transcriptomics of the model entomopathogenic fungi Metarhizium anisopliae and M. acridum.</title>
        <authorList>
            <person name="Gao Q."/>
            <person name="Jin K."/>
            <person name="Ying S.H."/>
            <person name="Zhang Y."/>
            <person name="Xiao G."/>
            <person name="Shang Y."/>
            <person name="Duan Z."/>
            <person name="Hu X."/>
            <person name="Xie X.Q."/>
            <person name="Zhou G."/>
            <person name="Peng G."/>
            <person name="Luo Z."/>
            <person name="Huang W."/>
            <person name="Wang B."/>
            <person name="Fang W."/>
            <person name="Wang S."/>
            <person name="Zhong Y."/>
            <person name="Ma L.J."/>
            <person name="St Leger R.J."/>
            <person name="Zhao G.P."/>
            <person name="Pei Y."/>
            <person name="Feng M.G."/>
            <person name="Xia Y."/>
            <person name="Wang C."/>
        </authorList>
    </citation>
    <scope>NUCLEOTIDE SEQUENCE [LARGE SCALE GENOMIC DNA]</scope>
    <source>
        <strain evidence="3 4">CQMa 102</strain>
    </source>
</reference>
<dbReference type="OrthoDB" id="4919232at2759"/>
<keyword evidence="4" id="KW-1185">Reference proteome</keyword>
<dbReference type="InParanoid" id="E9EDQ6"/>
<dbReference type="HOGENOM" id="CLU_758832_0_0_1"/>
<name>E9EDQ6_METAQ</name>
<dbReference type="STRING" id="655827.E9EDQ6"/>
<evidence type="ECO:0000259" key="2">
    <source>
        <dbReference type="Pfam" id="PF17100"/>
    </source>
</evidence>
<protein>
    <submittedName>
        <fullName evidence="3">Ankyrin repeat domain protein, putative</fullName>
    </submittedName>
</protein>
<evidence type="ECO:0000256" key="1">
    <source>
        <dbReference type="SAM" id="MobiDB-lite"/>
    </source>
</evidence>
<evidence type="ECO:0000313" key="3">
    <source>
        <dbReference type="EMBL" id="EFY85985.1"/>
    </source>
</evidence>
<sequence length="365" mass="40775">MAQLLLPGTPPMFRDDGNPNNEWMDTHMLAPACLAAGLHTLICETRSRCLLGAVLRFFYVNAVERTSPDGWSSVDPVLKGECANKIGLTILTHSDVVIISSSVMEKLHDHPSNTSTIKKLVGRLRGNSVSTPNTPQRDEGYISNSSRAPSFRIRTPRISRSPDSHCSSSTKKRGKNGHYVRDAQLALELWNDAYDALRDDPSCTGLVTAFLHTDPVNQEDFRKGLVHVVGRTSWYMHLAQLLLANSWGAEHQYREQRHALRERLVKLYQKVLELEMNCVCATASAWNTAAKNVVGWNTLDKLVNNLLHMDAQVVEIIEKHCAERIRETLLQENQDLDMSWTTGGVVIVESTTAHPMQMTQVAGQV</sequence>
<organism evidence="4">
    <name type="scientific">Metarhizium acridum (strain CQMa 102)</name>
    <dbReference type="NCBI Taxonomy" id="655827"/>
    <lineage>
        <taxon>Eukaryota</taxon>
        <taxon>Fungi</taxon>
        <taxon>Dikarya</taxon>
        <taxon>Ascomycota</taxon>
        <taxon>Pezizomycotina</taxon>
        <taxon>Sordariomycetes</taxon>
        <taxon>Hypocreomycetidae</taxon>
        <taxon>Hypocreales</taxon>
        <taxon>Clavicipitaceae</taxon>
        <taxon>Metarhizium</taxon>
    </lineage>
</organism>
<accession>E9EDQ6</accession>
<dbReference type="InterPro" id="IPR031359">
    <property type="entry name" value="NACHT_N"/>
</dbReference>
<dbReference type="AlphaFoldDB" id="E9EDQ6"/>
<dbReference type="Proteomes" id="UP000002499">
    <property type="component" value="Unassembled WGS sequence"/>
</dbReference>
<evidence type="ECO:0000313" key="4">
    <source>
        <dbReference type="Proteomes" id="UP000002499"/>
    </source>
</evidence>
<proteinExistence type="predicted"/>